<dbReference type="Proteomes" id="UP000186895">
    <property type="component" value="Unassembled WGS sequence"/>
</dbReference>
<dbReference type="EMBL" id="FTMN01000008">
    <property type="protein sequence ID" value="SIQ76562.1"/>
    <property type="molecule type" value="Genomic_DNA"/>
</dbReference>
<sequence length="136" mass="15170">MKPVIQEETTGCGIAACAALAGVSYKEAKQLADTLGIRAADKALWSDTQYVRRLLAAFDISASSSETAFTSWDALPDRALLAIKWHLEQDTPFWHWVVFVRENGVARVLDSKQALKSNTRKDFGRIKPKWFIEVTG</sequence>
<evidence type="ECO:0000313" key="2">
    <source>
        <dbReference type="Proteomes" id="UP000186895"/>
    </source>
</evidence>
<dbReference type="eggNOG" id="ENOG50307AY">
    <property type="taxonomic scope" value="Bacteria"/>
</dbReference>
<accession>A0A1N6VFF0</accession>
<name>A0A1N6VFF0_9GAMM</name>
<proteinExistence type="predicted"/>
<dbReference type="STRING" id="49186.SAMN05421647_108221"/>
<dbReference type="RefSeq" id="WP_076464647.1">
    <property type="nucleotide sequence ID" value="NZ_FTMN01000008.1"/>
</dbReference>
<reference evidence="2" key="1">
    <citation type="submission" date="2017-01" db="EMBL/GenBank/DDBJ databases">
        <authorList>
            <person name="Varghese N."/>
            <person name="Submissions S."/>
        </authorList>
    </citation>
    <scope>NUCLEOTIDE SEQUENCE [LARGE SCALE GENOMIC DNA]</scope>
    <source>
        <strain evidence="2">DSM 7027</strain>
    </source>
</reference>
<gene>
    <name evidence="1" type="ORF">SAMN05421647_108221</name>
</gene>
<keyword evidence="2" id="KW-1185">Reference proteome</keyword>
<dbReference type="AlphaFoldDB" id="A0A1N6VFF0"/>
<evidence type="ECO:0000313" key="1">
    <source>
        <dbReference type="EMBL" id="SIQ76562.1"/>
    </source>
</evidence>
<protein>
    <recommendedName>
        <fullName evidence="3">Peptidase C39 family protein</fullName>
    </recommendedName>
</protein>
<organism evidence="1 2">
    <name type="scientific">Marinobacterium stanieri</name>
    <dbReference type="NCBI Taxonomy" id="49186"/>
    <lineage>
        <taxon>Bacteria</taxon>
        <taxon>Pseudomonadati</taxon>
        <taxon>Pseudomonadota</taxon>
        <taxon>Gammaproteobacteria</taxon>
        <taxon>Oceanospirillales</taxon>
        <taxon>Oceanospirillaceae</taxon>
        <taxon>Marinobacterium</taxon>
    </lineage>
</organism>
<evidence type="ECO:0008006" key="3">
    <source>
        <dbReference type="Google" id="ProtNLM"/>
    </source>
</evidence>